<keyword evidence="1" id="KW-0812">Transmembrane</keyword>
<feature type="domain" description="FecR protein" evidence="2">
    <location>
        <begin position="114"/>
        <end position="207"/>
    </location>
</feature>
<dbReference type="PANTHER" id="PTHR30273">
    <property type="entry name" value="PERIPLASMIC SIGNAL SENSOR AND SIGMA FACTOR ACTIVATOR FECR-RELATED"/>
    <property type="match status" value="1"/>
</dbReference>
<organism evidence="3 4">
    <name type="scientific">Steroidobacter flavus</name>
    <dbReference type="NCBI Taxonomy" id="1842136"/>
    <lineage>
        <taxon>Bacteria</taxon>
        <taxon>Pseudomonadati</taxon>
        <taxon>Pseudomonadota</taxon>
        <taxon>Gammaproteobacteria</taxon>
        <taxon>Steroidobacterales</taxon>
        <taxon>Steroidobacteraceae</taxon>
        <taxon>Steroidobacter</taxon>
    </lineage>
</organism>
<accession>A0ABV8T2R7</accession>
<dbReference type="Pfam" id="PF04773">
    <property type="entry name" value="FecR"/>
    <property type="match status" value="1"/>
</dbReference>
<evidence type="ECO:0000313" key="4">
    <source>
        <dbReference type="Proteomes" id="UP001595904"/>
    </source>
</evidence>
<dbReference type="RefSeq" id="WP_380604880.1">
    <property type="nucleotide sequence ID" value="NZ_JBHSDU010000015.1"/>
</dbReference>
<dbReference type="PANTHER" id="PTHR30273:SF2">
    <property type="entry name" value="PROTEIN FECR"/>
    <property type="match status" value="1"/>
</dbReference>
<evidence type="ECO:0000259" key="2">
    <source>
        <dbReference type="Pfam" id="PF04773"/>
    </source>
</evidence>
<dbReference type="Gene3D" id="2.60.120.1440">
    <property type="match status" value="1"/>
</dbReference>
<evidence type="ECO:0000313" key="3">
    <source>
        <dbReference type="EMBL" id="MFC4314032.1"/>
    </source>
</evidence>
<proteinExistence type="predicted"/>
<dbReference type="InterPro" id="IPR012373">
    <property type="entry name" value="Ferrdict_sens_TM"/>
</dbReference>
<comment type="caution">
    <text evidence="3">The sequence shown here is derived from an EMBL/GenBank/DDBJ whole genome shotgun (WGS) entry which is preliminary data.</text>
</comment>
<dbReference type="Proteomes" id="UP001595904">
    <property type="component" value="Unassembled WGS sequence"/>
</dbReference>
<keyword evidence="1" id="KW-1133">Transmembrane helix</keyword>
<feature type="transmembrane region" description="Helical" evidence="1">
    <location>
        <begin position="88"/>
        <end position="109"/>
    </location>
</feature>
<dbReference type="Gene3D" id="3.55.50.30">
    <property type="match status" value="1"/>
</dbReference>
<evidence type="ECO:0000256" key="1">
    <source>
        <dbReference type="SAM" id="Phobius"/>
    </source>
</evidence>
<protein>
    <submittedName>
        <fullName evidence="3">FecR family protein</fullName>
    </submittedName>
</protein>
<keyword evidence="4" id="KW-1185">Reference proteome</keyword>
<dbReference type="InterPro" id="IPR006860">
    <property type="entry name" value="FecR"/>
</dbReference>
<dbReference type="PIRSF" id="PIRSF018266">
    <property type="entry name" value="FecR"/>
    <property type="match status" value="1"/>
</dbReference>
<gene>
    <name evidence="3" type="ORF">ACFPN2_33465</name>
</gene>
<sequence>MESRETSQSVDIAAFEWAAKIDHAPLSQEETAALREWLDGDPRRPGALFRARAVSMYSESASALGSNYNPDDFTEARPVEPRLSRRRMLAWGGGLAASLAVTVGIGLSLGTSQAYATARGEMRLIPLGDGSTMLLNTATSVEVDFGSERRLVRVLEGEAYFEVTADARRPFVVEVSGQRLGASASAFMVRRLEGSPVDVIVRSGNIELLPSKAAPAAPTSLTANTHLAMTVRDDDVLTRAEAAVVSPEVLSRQLAWREGKIALHGETLAFASQAFARYSDVHIQIADPGLANESITGLFSANDPVGFSRSVARIFGAHISIQPDSVVLWR</sequence>
<keyword evidence="1" id="KW-0472">Membrane</keyword>
<name>A0ABV8T2R7_9GAMM</name>
<dbReference type="EMBL" id="JBHSDU010000015">
    <property type="protein sequence ID" value="MFC4314032.1"/>
    <property type="molecule type" value="Genomic_DNA"/>
</dbReference>
<reference evidence="4" key="1">
    <citation type="journal article" date="2019" name="Int. J. Syst. Evol. Microbiol.">
        <title>The Global Catalogue of Microorganisms (GCM) 10K type strain sequencing project: providing services to taxonomists for standard genome sequencing and annotation.</title>
        <authorList>
            <consortium name="The Broad Institute Genomics Platform"/>
            <consortium name="The Broad Institute Genome Sequencing Center for Infectious Disease"/>
            <person name="Wu L."/>
            <person name="Ma J."/>
        </authorList>
    </citation>
    <scope>NUCLEOTIDE SEQUENCE [LARGE SCALE GENOMIC DNA]</scope>
    <source>
        <strain evidence="4">CGMCC 1.10759</strain>
    </source>
</reference>